<dbReference type="InterPro" id="IPR027417">
    <property type="entry name" value="P-loop_NTPase"/>
</dbReference>
<dbReference type="Gene3D" id="3.40.50.300">
    <property type="entry name" value="P-loop containing nucleotide triphosphate hydrolases"/>
    <property type="match status" value="2"/>
</dbReference>
<evidence type="ECO:0000313" key="3">
    <source>
        <dbReference type="EMBL" id="OHA07523.1"/>
    </source>
</evidence>
<dbReference type="Proteomes" id="UP000177982">
    <property type="component" value="Unassembled WGS sequence"/>
</dbReference>
<dbReference type="PANTHER" id="PTHR30121">
    <property type="entry name" value="UNCHARACTERIZED PROTEIN YJGR-RELATED"/>
    <property type="match status" value="1"/>
</dbReference>
<dbReference type="EMBL" id="MHQO01000008">
    <property type="protein sequence ID" value="OHA07523.1"/>
    <property type="molecule type" value="Genomic_DNA"/>
</dbReference>
<evidence type="ECO:0000259" key="2">
    <source>
        <dbReference type="SMART" id="SM00382"/>
    </source>
</evidence>
<dbReference type="GO" id="GO:0016020">
    <property type="term" value="C:membrane"/>
    <property type="evidence" value="ECO:0007669"/>
    <property type="project" value="InterPro"/>
</dbReference>
<dbReference type="CDD" id="cd01127">
    <property type="entry name" value="TrwB_TraG_TraD_VirD4"/>
    <property type="match status" value="1"/>
</dbReference>
<proteinExistence type="predicted"/>
<comment type="caution">
    <text evidence="3">The sequence shown here is derived from an EMBL/GenBank/DDBJ whole genome shotgun (WGS) entry which is preliminary data.</text>
</comment>
<dbReference type="InterPro" id="IPR003688">
    <property type="entry name" value="TraG/VirD4"/>
</dbReference>
<dbReference type="SMART" id="SM00382">
    <property type="entry name" value="AAA"/>
    <property type="match status" value="1"/>
</dbReference>
<feature type="domain" description="AAA+ ATPase" evidence="2">
    <location>
        <begin position="22"/>
        <end position="174"/>
    </location>
</feature>
<dbReference type="InterPro" id="IPR051162">
    <property type="entry name" value="T4SS_component"/>
</dbReference>
<dbReference type="Pfam" id="PF02534">
    <property type="entry name" value="T4SS-DNA_transf"/>
    <property type="match status" value="1"/>
</dbReference>
<dbReference type="SUPFAM" id="SSF52540">
    <property type="entry name" value="P-loop containing nucleoside triphosphate hydrolases"/>
    <property type="match status" value="1"/>
</dbReference>
<dbReference type="AlphaFoldDB" id="A0A1G2L775"/>
<sequence length="425" mass="48658">MLLGVNDFRGIASDIRIMKDDRRRHMYIIGQTGTGKSVLLKNMIRQDIESGEGVCFIDPHGDTVEEILGYIPEERSRDVIYFNPADTARPLGLNMLEYDTRYPEQKTMVVNELFSIFMKLYGAIPESMGPMFEQYFRNSTLLVMDDPASGSTLLEISRVLSDRAFRELKLSRTKNIVVRSFWEKIAEKAGGESSLANIVPYITSKFDTFLANEIMRPIIAQERSAFNFREVMDQKKILLINLSKGRLGEINSSLLGLIIVGKLLIASLSRTDIPEESRSDFYLYLDEFQNVTTPSIATILSEARKYRLNLTISHQFIGQLEENIKKAVFGNAGSMAAFRIGSDDAEFMEKQFAPIFSAHDLLNIDNYNCYVKLLIRGQTSESFSMKTHPPQAPYRDQVERIKEFSRQTYGRQRDEVEREILERHS</sequence>
<dbReference type="PANTHER" id="PTHR30121:SF6">
    <property type="entry name" value="SLR6007 PROTEIN"/>
    <property type="match status" value="1"/>
</dbReference>
<organism evidence="3 4">
    <name type="scientific">Candidatus Sungbacteria bacterium RIFCSPLOWO2_01_FULL_47_10</name>
    <dbReference type="NCBI Taxonomy" id="1802276"/>
    <lineage>
        <taxon>Bacteria</taxon>
        <taxon>Candidatus Sungiibacteriota</taxon>
    </lineage>
</organism>
<dbReference type="InterPro" id="IPR003593">
    <property type="entry name" value="AAA+_ATPase"/>
</dbReference>
<evidence type="ECO:0000313" key="4">
    <source>
        <dbReference type="Proteomes" id="UP000177982"/>
    </source>
</evidence>
<feature type="region of interest" description="Disordered" evidence="1">
    <location>
        <begin position="406"/>
        <end position="425"/>
    </location>
</feature>
<name>A0A1G2L775_9BACT</name>
<reference evidence="3 4" key="1">
    <citation type="journal article" date="2016" name="Nat. Commun.">
        <title>Thousands of microbial genomes shed light on interconnected biogeochemical processes in an aquifer system.</title>
        <authorList>
            <person name="Anantharaman K."/>
            <person name="Brown C.T."/>
            <person name="Hug L.A."/>
            <person name="Sharon I."/>
            <person name="Castelle C.J."/>
            <person name="Probst A.J."/>
            <person name="Thomas B.C."/>
            <person name="Singh A."/>
            <person name="Wilkins M.J."/>
            <person name="Karaoz U."/>
            <person name="Brodie E.L."/>
            <person name="Williams K.H."/>
            <person name="Hubbard S.S."/>
            <person name="Banfield J.F."/>
        </authorList>
    </citation>
    <scope>NUCLEOTIDE SEQUENCE [LARGE SCALE GENOMIC DNA]</scope>
</reference>
<protein>
    <recommendedName>
        <fullName evidence="2">AAA+ ATPase domain-containing protein</fullName>
    </recommendedName>
</protein>
<gene>
    <name evidence="3" type="ORF">A2934_03645</name>
</gene>
<accession>A0A1G2L775</accession>
<evidence type="ECO:0000256" key="1">
    <source>
        <dbReference type="SAM" id="MobiDB-lite"/>
    </source>
</evidence>